<gene>
    <name evidence="6" type="ORF">ENM30_00175</name>
    <name evidence="5" type="ORF">ENT82_00525</name>
    <name evidence="4" type="ORF">ENU43_01305</name>
</gene>
<dbReference type="EMBL" id="DTCM01000014">
    <property type="protein sequence ID" value="HGL40292.1"/>
    <property type="molecule type" value="Genomic_DNA"/>
</dbReference>
<reference evidence="5" key="1">
    <citation type="journal article" date="2020" name="mSystems">
        <title>Genome- and Community-Level Interaction Insights into Carbon Utilization and Element Cycling Functions of Hydrothermarchaeota in Hydrothermal Sediment.</title>
        <authorList>
            <person name="Zhou Z."/>
            <person name="Liu Y."/>
            <person name="Xu W."/>
            <person name="Pan J."/>
            <person name="Luo Z.H."/>
            <person name="Li M."/>
        </authorList>
    </citation>
    <scope>NUCLEOTIDE SEQUENCE [LARGE SCALE GENOMIC DNA]</scope>
    <source>
        <strain evidence="6">SpSt-1073</strain>
        <strain evidence="5">SpSt-613</strain>
        <strain evidence="4">SpSt-669</strain>
    </source>
</reference>
<proteinExistence type="predicted"/>
<dbReference type="InterPro" id="IPR050268">
    <property type="entry name" value="NADH-dep_flavin_reductase"/>
</dbReference>
<accession>A0A7C4DYS4</accession>
<evidence type="ECO:0000313" key="4">
    <source>
        <dbReference type="EMBL" id="HGL40292.1"/>
    </source>
</evidence>
<evidence type="ECO:0000256" key="2">
    <source>
        <dbReference type="ARBA" id="ARBA00023002"/>
    </source>
</evidence>
<dbReference type="PANTHER" id="PTHR30466">
    <property type="entry name" value="FLAVIN REDUCTASE"/>
    <property type="match status" value="1"/>
</dbReference>
<evidence type="ECO:0000313" key="5">
    <source>
        <dbReference type="EMBL" id="HGN89604.1"/>
    </source>
</evidence>
<dbReference type="Pfam" id="PF01613">
    <property type="entry name" value="Flavin_Reduct"/>
    <property type="match status" value="1"/>
</dbReference>
<dbReference type="InterPro" id="IPR002563">
    <property type="entry name" value="Flavin_Rdtase-like_dom"/>
</dbReference>
<dbReference type="InterPro" id="IPR012349">
    <property type="entry name" value="Split_barrel_FMN-bd"/>
</dbReference>
<dbReference type="Gene3D" id="2.30.110.10">
    <property type="entry name" value="Electron Transport, Fmn-binding Protein, Chain A"/>
    <property type="match status" value="1"/>
</dbReference>
<protein>
    <submittedName>
        <fullName evidence="5">Flavin reductase</fullName>
    </submittedName>
</protein>
<organism evidence="5">
    <name type="scientific">Caldiarchaeum subterraneum</name>
    <dbReference type="NCBI Taxonomy" id="311458"/>
    <lineage>
        <taxon>Archaea</taxon>
        <taxon>Nitrososphaerota</taxon>
        <taxon>Candidatus Caldarchaeales</taxon>
        <taxon>Candidatus Caldarchaeaceae</taxon>
        <taxon>Candidatus Caldarchaeum</taxon>
    </lineage>
</organism>
<dbReference type="AlphaFoldDB" id="A0A7C4DYS4"/>
<evidence type="ECO:0000259" key="3">
    <source>
        <dbReference type="SMART" id="SM00903"/>
    </source>
</evidence>
<dbReference type="PANTHER" id="PTHR30466:SF1">
    <property type="entry name" value="FMN REDUCTASE (NADH) RUTF"/>
    <property type="match status" value="1"/>
</dbReference>
<comment type="cofactor">
    <cofactor evidence="1">
        <name>FMN</name>
        <dbReference type="ChEBI" id="CHEBI:58210"/>
    </cofactor>
</comment>
<dbReference type="GO" id="GO:0010181">
    <property type="term" value="F:FMN binding"/>
    <property type="evidence" value="ECO:0007669"/>
    <property type="project" value="InterPro"/>
</dbReference>
<dbReference type="SMART" id="SM00903">
    <property type="entry name" value="Flavin_Reduct"/>
    <property type="match status" value="1"/>
</dbReference>
<dbReference type="GO" id="GO:0042602">
    <property type="term" value="F:riboflavin reductase (NADPH) activity"/>
    <property type="evidence" value="ECO:0007669"/>
    <property type="project" value="TreeGrafter"/>
</dbReference>
<dbReference type="EMBL" id="DTAD01000008">
    <property type="protein sequence ID" value="HGN89604.1"/>
    <property type="molecule type" value="Genomic_DNA"/>
</dbReference>
<feature type="domain" description="Flavin reductase like" evidence="3">
    <location>
        <begin position="8"/>
        <end position="151"/>
    </location>
</feature>
<evidence type="ECO:0000313" key="6">
    <source>
        <dbReference type="EMBL" id="HHN51709.1"/>
    </source>
</evidence>
<sequence length="157" mass="17796">MTDLREFMRHVPQPVTVVTTFYEGQPHGMTVSSFTSVSLEPPTVLIALEKTTKTCVNVLKSGRFCVNLLSEKQGWVSDVFAYSPHEERFSKVKYELEDGFPVLKDVLGVLFCEVSGQVDSSTHLIIIGQVKRVKIFSEQLPLIYHMRRYGRPMALTV</sequence>
<keyword evidence="2" id="KW-0560">Oxidoreductase</keyword>
<evidence type="ECO:0000256" key="1">
    <source>
        <dbReference type="ARBA" id="ARBA00001917"/>
    </source>
</evidence>
<name>A0A7C4DYS4_CALS0</name>
<dbReference type="EMBL" id="DRXG01000002">
    <property type="protein sequence ID" value="HHN51709.1"/>
    <property type="molecule type" value="Genomic_DNA"/>
</dbReference>
<comment type="caution">
    <text evidence="5">The sequence shown here is derived from an EMBL/GenBank/DDBJ whole genome shotgun (WGS) entry which is preliminary data.</text>
</comment>
<dbReference type="SUPFAM" id="SSF50475">
    <property type="entry name" value="FMN-binding split barrel"/>
    <property type="match status" value="1"/>
</dbReference>